<accession>A0A9W7AF06</accession>
<evidence type="ECO:0008006" key="3">
    <source>
        <dbReference type="Google" id="ProtNLM"/>
    </source>
</evidence>
<sequence length="92" mass="9763">MSTLKIISFGPCITAGLPSQFTVPYSSSLSTILTSIKTLHPSISELPEIDGKDGSNKIKGEWCIAINSEYVYEECNVDSSAEIAIIPPISGG</sequence>
<gene>
    <name evidence="1" type="ORF">TrLO_g13252</name>
</gene>
<dbReference type="SUPFAM" id="SSF54285">
    <property type="entry name" value="MoaD/ThiS"/>
    <property type="match status" value="1"/>
</dbReference>
<dbReference type="Gene3D" id="3.10.20.30">
    <property type="match status" value="1"/>
</dbReference>
<dbReference type="InterPro" id="IPR012675">
    <property type="entry name" value="Beta-grasp_dom_sf"/>
</dbReference>
<dbReference type="EMBL" id="BRXW01000626">
    <property type="protein sequence ID" value="GMH70709.1"/>
    <property type="molecule type" value="Genomic_DNA"/>
</dbReference>
<protein>
    <recommendedName>
        <fullName evidence="3">Molybdopterin synthase sulfur carrier subunit</fullName>
    </recommendedName>
</protein>
<dbReference type="InterPro" id="IPR016155">
    <property type="entry name" value="Mopterin_synth/thiamin_S_b"/>
</dbReference>
<keyword evidence="2" id="KW-1185">Reference proteome</keyword>
<dbReference type="AlphaFoldDB" id="A0A9W7AF06"/>
<dbReference type="Proteomes" id="UP001165122">
    <property type="component" value="Unassembled WGS sequence"/>
</dbReference>
<comment type="caution">
    <text evidence="1">The sequence shown here is derived from an EMBL/GenBank/DDBJ whole genome shotgun (WGS) entry which is preliminary data.</text>
</comment>
<reference evidence="2" key="1">
    <citation type="journal article" date="2023" name="Commun. Biol.">
        <title>Genome analysis of Parmales, the sister group of diatoms, reveals the evolutionary specialization of diatoms from phago-mixotrophs to photoautotrophs.</title>
        <authorList>
            <person name="Ban H."/>
            <person name="Sato S."/>
            <person name="Yoshikawa S."/>
            <person name="Yamada K."/>
            <person name="Nakamura Y."/>
            <person name="Ichinomiya M."/>
            <person name="Sato N."/>
            <person name="Blanc-Mathieu R."/>
            <person name="Endo H."/>
            <person name="Kuwata A."/>
            <person name="Ogata H."/>
        </authorList>
    </citation>
    <scope>NUCLEOTIDE SEQUENCE [LARGE SCALE GENOMIC DNA]</scope>
    <source>
        <strain evidence="2">NIES 3700</strain>
    </source>
</reference>
<name>A0A9W7AF06_9STRA</name>
<organism evidence="1 2">
    <name type="scientific">Triparma laevis f. longispina</name>
    <dbReference type="NCBI Taxonomy" id="1714387"/>
    <lineage>
        <taxon>Eukaryota</taxon>
        <taxon>Sar</taxon>
        <taxon>Stramenopiles</taxon>
        <taxon>Ochrophyta</taxon>
        <taxon>Bolidophyceae</taxon>
        <taxon>Parmales</taxon>
        <taxon>Triparmaceae</taxon>
        <taxon>Triparma</taxon>
    </lineage>
</organism>
<evidence type="ECO:0000313" key="1">
    <source>
        <dbReference type="EMBL" id="GMH70709.1"/>
    </source>
</evidence>
<evidence type="ECO:0000313" key="2">
    <source>
        <dbReference type="Proteomes" id="UP001165122"/>
    </source>
</evidence>
<proteinExistence type="predicted"/>